<evidence type="ECO:0000256" key="2">
    <source>
        <dbReference type="SAM" id="Phobius"/>
    </source>
</evidence>
<dbReference type="Gene3D" id="3.30.10.20">
    <property type="match status" value="1"/>
</dbReference>
<dbReference type="InterPro" id="IPR036388">
    <property type="entry name" value="WH-like_DNA-bd_sf"/>
</dbReference>
<proteinExistence type="predicted"/>
<dbReference type="InterPro" id="IPR018929">
    <property type="entry name" value="DUF2510"/>
</dbReference>
<accession>A0ABU3RS04</accession>
<keyword evidence="2" id="KW-0812">Transmembrane</keyword>
<dbReference type="Pfam" id="PF10708">
    <property type="entry name" value="DUF2510"/>
    <property type="match status" value="1"/>
</dbReference>
<name>A0ABU3RS04_9MICO</name>
<feature type="domain" description="PASTA" evidence="3">
    <location>
        <begin position="107"/>
        <end position="175"/>
    </location>
</feature>
<dbReference type="SMART" id="SM00740">
    <property type="entry name" value="PASTA"/>
    <property type="match status" value="1"/>
</dbReference>
<organism evidence="4 5">
    <name type="scientific">Microbacterium algihabitans</name>
    <dbReference type="NCBI Taxonomy" id="3075992"/>
    <lineage>
        <taxon>Bacteria</taxon>
        <taxon>Bacillati</taxon>
        <taxon>Actinomycetota</taxon>
        <taxon>Actinomycetes</taxon>
        <taxon>Micrococcales</taxon>
        <taxon>Microbacteriaceae</taxon>
        <taxon>Microbacterium</taxon>
    </lineage>
</organism>
<dbReference type="Proteomes" id="UP001256673">
    <property type="component" value="Unassembled WGS sequence"/>
</dbReference>
<evidence type="ECO:0000259" key="3">
    <source>
        <dbReference type="PROSITE" id="PS51178"/>
    </source>
</evidence>
<dbReference type="InterPro" id="IPR005543">
    <property type="entry name" value="PASTA_dom"/>
</dbReference>
<keyword evidence="2" id="KW-0472">Membrane</keyword>
<reference evidence="4 5" key="1">
    <citation type="submission" date="2023-09" db="EMBL/GenBank/DDBJ databases">
        <title>Microbacterium fusihabitans sp. nov., Microbacterium phycihabitans sp. nov., and Microbacterium cervinum sp. nov., isolated from dried seaweeds of beach.</title>
        <authorList>
            <person name="Lee S.D."/>
        </authorList>
    </citation>
    <scope>NUCLEOTIDE SEQUENCE [LARGE SCALE GENOMIC DNA]</scope>
    <source>
        <strain evidence="4 5">KSW2-21</strain>
    </source>
</reference>
<dbReference type="Pfam" id="PF03793">
    <property type="entry name" value="PASTA"/>
    <property type="match status" value="1"/>
</dbReference>
<feature type="compositionally biased region" description="Low complexity" evidence="1">
    <location>
        <begin position="180"/>
        <end position="192"/>
    </location>
</feature>
<gene>
    <name evidence="4" type="ORF">RWH43_02350</name>
</gene>
<keyword evidence="2" id="KW-1133">Transmembrane helix</keyword>
<evidence type="ECO:0000256" key="1">
    <source>
        <dbReference type="SAM" id="MobiDB-lite"/>
    </source>
</evidence>
<dbReference type="Pfam" id="PF07553">
    <property type="entry name" value="Lipoprotein_Ltp"/>
    <property type="match status" value="2"/>
</dbReference>
<keyword evidence="4" id="KW-0449">Lipoprotein</keyword>
<dbReference type="CDD" id="cd06577">
    <property type="entry name" value="PASTA_pknB"/>
    <property type="match status" value="1"/>
</dbReference>
<dbReference type="InterPro" id="IPR011434">
    <property type="entry name" value="Ltp-like_HTH"/>
</dbReference>
<feature type="region of interest" description="Disordered" evidence="1">
    <location>
        <begin position="180"/>
        <end position="211"/>
    </location>
</feature>
<protein>
    <submittedName>
        <fullName evidence="4">Ltp family lipoprotein</fullName>
    </submittedName>
</protein>
<feature type="transmembrane region" description="Helical" evidence="2">
    <location>
        <begin position="59"/>
        <end position="80"/>
    </location>
</feature>
<comment type="caution">
    <text evidence="4">The sequence shown here is derived from an EMBL/GenBank/DDBJ whole genome shotgun (WGS) entry which is preliminary data.</text>
</comment>
<sequence length="311" mass="31743">MTDNTPAYPAGWYADVNAPGTERYYDGQAWTNQSRPAPTTVPVAADGTPAKAPWYKRKAIIIPVGIVAGIIVIGGIGGAISGGKGATTTAADKAPAAAAAPVAEEAAEEEVAVPETTGLTAKEAAALLENAGLEVDFSATKGVVLDRDNWTVLSSTPASGSTVKAGDTIVVNVEKTVTEAAPAPAESASAAPAPAPAPAQPEKPAMSTAQSSAVRSAESYLSFKGFSRAGLTEQLTSEYGEGFAAEDAEFAIAYLESTGAVDWNQEAAEAAQSYLDFKGFSHDGLFDQLTSEYGEQFTADQANFGLAAVGL</sequence>
<evidence type="ECO:0000313" key="5">
    <source>
        <dbReference type="Proteomes" id="UP001256673"/>
    </source>
</evidence>
<dbReference type="EMBL" id="JAWDIU010000001">
    <property type="protein sequence ID" value="MDU0325589.1"/>
    <property type="molecule type" value="Genomic_DNA"/>
</dbReference>
<evidence type="ECO:0000313" key="4">
    <source>
        <dbReference type="EMBL" id="MDU0325589.1"/>
    </source>
</evidence>
<dbReference type="PROSITE" id="PS51178">
    <property type="entry name" value="PASTA"/>
    <property type="match status" value="1"/>
</dbReference>
<dbReference type="Gene3D" id="1.10.10.10">
    <property type="entry name" value="Winged helix-like DNA-binding domain superfamily/Winged helix DNA-binding domain"/>
    <property type="match status" value="2"/>
</dbReference>
<dbReference type="RefSeq" id="WP_316000580.1">
    <property type="nucleotide sequence ID" value="NZ_JAWDIU010000001.1"/>
</dbReference>
<keyword evidence="5" id="KW-1185">Reference proteome</keyword>